<name>A0A023GK74_AMBTT</name>
<keyword evidence="2 3" id="KW-0802">TPR repeat</keyword>
<protein>
    <recommendedName>
        <fullName evidence="5">Tetratricopeptide repeat protein 5 OB fold domain-containing protein</fullName>
    </recommendedName>
</protein>
<dbReference type="InterPro" id="IPR011990">
    <property type="entry name" value="TPR-like_helical_dom_sf"/>
</dbReference>
<evidence type="ECO:0000256" key="1">
    <source>
        <dbReference type="ARBA" id="ARBA00022737"/>
    </source>
</evidence>
<keyword evidence="1" id="KW-0677">Repeat</keyword>
<dbReference type="InterPro" id="IPR019734">
    <property type="entry name" value="TPR_rpt"/>
</dbReference>
<evidence type="ECO:0000256" key="4">
    <source>
        <dbReference type="SAM" id="MobiDB-lite"/>
    </source>
</evidence>
<accession>A0A023GK74</accession>
<evidence type="ECO:0000313" key="6">
    <source>
        <dbReference type="EMBL" id="JAC34286.1"/>
    </source>
</evidence>
<feature type="compositionally biased region" description="Polar residues" evidence="4">
    <location>
        <begin position="1"/>
        <end position="11"/>
    </location>
</feature>
<dbReference type="InterPro" id="IPR032076">
    <property type="entry name" value="TTC5_OB"/>
</dbReference>
<reference evidence="6" key="1">
    <citation type="submission" date="2014-03" db="EMBL/GenBank/DDBJ databases">
        <title>The sialotranscriptome of Amblyomma triste, Amblyomma parvum and Amblyomma cajennense ticks, uncovered by 454-based RNA-seq.</title>
        <authorList>
            <person name="Garcia G.R."/>
            <person name="Gardinassi L.G."/>
            <person name="Ribeiro J.M."/>
            <person name="Anatriello E."/>
            <person name="Ferreira B.R."/>
            <person name="Moreira H.N."/>
            <person name="Mafra C."/>
            <person name="Olegario M.M."/>
            <person name="Szabo P.J."/>
            <person name="Miranda-Santos I.K."/>
            <person name="Maruyama S.R."/>
        </authorList>
    </citation>
    <scope>NUCLEOTIDE SEQUENCE</scope>
    <source>
        <strain evidence="6">Mato Grasso do Sul</strain>
        <tissue evidence="6">Salivary glands</tissue>
    </source>
</reference>
<dbReference type="PROSITE" id="PS50005">
    <property type="entry name" value="TPR"/>
    <property type="match status" value="1"/>
</dbReference>
<dbReference type="InterPro" id="IPR038645">
    <property type="entry name" value="TTC5_OB_sf"/>
</dbReference>
<dbReference type="Gene3D" id="2.40.50.550">
    <property type="match status" value="1"/>
</dbReference>
<evidence type="ECO:0000256" key="2">
    <source>
        <dbReference type="ARBA" id="ARBA00022803"/>
    </source>
</evidence>
<evidence type="ECO:0000256" key="3">
    <source>
        <dbReference type="PROSITE-ProRule" id="PRU00339"/>
    </source>
</evidence>
<dbReference type="SUPFAM" id="SSF48452">
    <property type="entry name" value="TPR-like"/>
    <property type="match status" value="1"/>
</dbReference>
<evidence type="ECO:0000259" key="5">
    <source>
        <dbReference type="Pfam" id="PF16669"/>
    </source>
</evidence>
<sequence>MADDQAGSTADPTEPRPETNTDSFCVQSVKEAVDELYTFRDNYYMKNPSASEKQRIEDVEKKLTKVLYELDVHGGVPEKIDRAMLQMLKGKALNVREDYDSEAHEALSKAVKFNPKLVEAWNELGECYWKQGHITKARNCFEGVLKMTKDKVSLRNMSMVLRQVGETEEERLQNIIESVKKAKEALELDIVDGKSWSVLGNAYMTVYFSSAQNIKSLRLALAAYSKALEDPRMQCCSDLFQNWAVALQYEEDYQCALEQLDRACCLEPYWTQPREKAQNLIAHLQRVANAISNKGNLKPRRVKALISGFKAQPMATLAPAKLRDLSPGRNSNHVLSVKVACSVVSQERFPFTICVLDEDAACFAVNVYNMADGRGFITGDSVSIPRPNLRHIKVNHQGCELSFPSIRVDSPLDLFVNGKTLGSESQAPLQLKVATKKD</sequence>
<dbReference type="InterPro" id="IPR013105">
    <property type="entry name" value="TPR_2"/>
</dbReference>
<feature type="domain" description="Tetratricopeptide repeat protein 5 OB fold" evidence="5">
    <location>
        <begin position="318"/>
        <end position="428"/>
    </location>
</feature>
<dbReference type="EMBL" id="GBBM01001132">
    <property type="protein sequence ID" value="JAC34286.1"/>
    <property type="molecule type" value="mRNA"/>
</dbReference>
<feature type="repeat" description="TPR" evidence="3">
    <location>
        <begin position="118"/>
        <end position="151"/>
    </location>
</feature>
<feature type="region of interest" description="Disordered" evidence="4">
    <location>
        <begin position="1"/>
        <end position="23"/>
    </location>
</feature>
<dbReference type="Pfam" id="PF07719">
    <property type="entry name" value="TPR_2"/>
    <property type="match status" value="1"/>
</dbReference>
<dbReference type="Gene3D" id="1.25.40.10">
    <property type="entry name" value="Tetratricopeptide repeat domain"/>
    <property type="match status" value="1"/>
</dbReference>
<organism evidence="6">
    <name type="scientific">Amblyomma triste</name>
    <name type="common">Neotropical tick</name>
    <dbReference type="NCBI Taxonomy" id="251400"/>
    <lineage>
        <taxon>Eukaryota</taxon>
        <taxon>Metazoa</taxon>
        <taxon>Ecdysozoa</taxon>
        <taxon>Arthropoda</taxon>
        <taxon>Chelicerata</taxon>
        <taxon>Arachnida</taxon>
        <taxon>Acari</taxon>
        <taxon>Parasitiformes</taxon>
        <taxon>Ixodida</taxon>
        <taxon>Ixodoidea</taxon>
        <taxon>Ixodidae</taxon>
        <taxon>Amblyomminae</taxon>
        <taxon>Amblyomma</taxon>
    </lineage>
</organism>
<proteinExistence type="evidence at transcript level"/>
<dbReference type="AlphaFoldDB" id="A0A023GK74"/>
<dbReference type="Pfam" id="PF16669">
    <property type="entry name" value="TTC5_OB"/>
    <property type="match status" value="1"/>
</dbReference>